<dbReference type="InterPro" id="IPR035476">
    <property type="entry name" value="SIS_PGI_1"/>
</dbReference>
<proteinExistence type="inferred from homology"/>
<evidence type="ECO:0000256" key="2">
    <source>
        <dbReference type="ARBA" id="ARBA00006604"/>
    </source>
</evidence>
<dbReference type="EC" id="5.3.1.9" evidence="7"/>
<dbReference type="Pfam" id="PF00342">
    <property type="entry name" value="PGI"/>
    <property type="match status" value="1"/>
</dbReference>
<accession>A0A1T1H7W0</accession>
<feature type="active site" evidence="7">
    <location>
        <position position="512"/>
    </location>
</feature>
<evidence type="ECO:0000256" key="1">
    <source>
        <dbReference type="ARBA" id="ARBA00004926"/>
    </source>
</evidence>
<evidence type="ECO:0000313" key="9">
    <source>
        <dbReference type="EMBL" id="OOV85922.1"/>
    </source>
</evidence>
<dbReference type="GO" id="GO:0006096">
    <property type="term" value="P:glycolytic process"/>
    <property type="evidence" value="ECO:0007669"/>
    <property type="project" value="UniProtKB-UniRule"/>
</dbReference>
<dbReference type="EMBL" id="MTSD02000011">
    <property type="protein sequence ID" value="OOV85922.1"/>
    <property type="molecule type" value="Genomic_DNA"/>
</dbReference>
<dbReference type="CDD" id="cd05015">
    <property type="entry name" value="SIS_PGI_1"/>
    <property type="match status" value="1"/>
</dbReference>
<dbReference type="UniPathway" id="UPA00109">
    <property type="reaction ID" value="UER00181"/>
</dbReference>
<dbReference type="InterPro" id="IPR018189">
    <property type="entry name" value="Phosphoglucose_isomerase_CS"/>
</dbReference>
<dbReference type="GO" id="GO:0005829">
    <property type="term" value="C:cytosol"/>
    <property type="evidence" value="ECO:0007669"/>
    <property type="project" value="TreeGrafter"/>
</dbReference>
<gene>
    <name evidence="7" type="primary">pgi</name>
    <name evidence="9" type="ORF">BTA35_0216155</name>
</gene>
<dbReference type="CDD" id="cd05016">
    <property type="entry name" value="SIS_PGI_2"/>
    <property type="match status" value="1"/>
</dbReference>
<dbReference type="GO" id="GO:0048029">
    <property type="term" value="F:monosaccharide binding"/>
    <property type="evidence" value="ECO:0007669"/>
    <property type="project" value="TreeGrafter"/>
</dbReference>
<evidence type="ECO:0000256" key="3">
    <source>
        <dbReference type="ARBA" id="ARBA00022432"/>
    </source>
</evidence>
<dbReference type="STRING" id="966.BTA35_0216155"/>
<protein>
    <recommendedName>
        <fullName evidence="7">Glucose-6-phosphate isomerase</fullName>
        <shortName evidence="7">GPI</shortName>
        <ecNumber evidence="7">5.3.1.9</ecNumber>
    </recommendedName>
    <alternativeName>
        <fullName evidence="7">Phosphoglucose isomerase</fullName>
        <shortName evidence="7">PGI</shortName>
    </alternativeName>
    <alternativeName>
        <fullName evidence="7">Phosphohexose isomerase</fullName>
        <shortName evidence="7">PHI</shortName>
    </alternativeName>
</protein>
<dbReference type="Gene3D" id="3.40.50.10490">
    <property type="entry name" value="Glucose-6-phosphate isomerase like protein, domain 1"/>
    <property type="match status" value="2"/>
</dbReference>
<dbReference type="PROSITE" id="PS51463">
    <property type="entry name" value="P_GLUCOSE_ISOMERASE_3"/>
    <property type="match status" value="1"/>
</dbReference>
<comment type="function">
    <text evidence="7">Catalyzes the reversible isomerization of glucose-6-phosphate to fructose-6-phosphate.</text>
</comment>
<keyword evidence="4 7" id="KW-0324">Glycolysis</keyword>
<keyword evidence="5 7" id="KW-0413">Isomerase</keyword>
<dbReference type="PRINTS" id="PR00662">
    <property type="entry name" value="G6PISOMERASE"/>
</dbReference>
<evidence type="ECO:0000313" key="10">
    <source>
        <dbReference type="Proteomes" id="UP000190064"/>
    </source>
</evidence>
<evidence type="ECO:0000256" key="5">
    <source>
        <dbReference type="ARBA" id="ARBA00023235"/>
    </source>
</evidence>
<dbReference type="InterPro" id="IPR001672">
    <property type="entry name" value="G6P_Isomerase"/>
</dbReference>
<dbReference type="Proteomes" id="UP000190064">
    <property type="component" value="Unassembled WGS sequence"/>
</dbReference>
<evidence type="ECO:0000256" key="7">
    <source>
        <dbReference type="HAMAP-Rule" id="MF_00473"/>
    </source>
</evidence>
<dbReference type="HAMAP" id="MF_00473">
    <property type="entry name" value="G6P_isomerase"/>
    <property type="match status" value="1"/>
</dbReference>
<dbReference type="PROSITE" id="PS00174">
    <property type="entry name" value="P_GLUCOSE_ISOMERASE_2"/>
    <property type="match status" value="1"/>
</dbReference>
<comment type="caution">
    <text evidence="9">The sequence shown here is derived from an EMBL/GenBank/DDBJ whole genome shotgun (WGS) entry which is preliminary data.</text>
</comment>
<dbReference type="Gene3D" id="1.10.1390.10">
    <property type="match status" value="1"/>
</dbReference>
<comment type="pathway">
    <text evidence="1 7 8">Carbohydrate degradation; glycolysis; D-glyceraldehyde 3-phosphate and glycerone phosphate from D-glucose: step 2/4.</text>
</comment>
<dbReference type="UniPathway" id="UPA00138"/>
<dbReference type="InterPro" id="IPR046348">
    <property type="entry name" value="SIS_dom_sf"/>
</dbReference>
<dbReference type="PANTHER" id="PTHR11469">
    <property type="entry name" value="GLUCOSE-6-PHOSPHATE ISOMERASE"/>
    <property type="match status" value="1"/>
</dbReference>
<evidence type="ECO:0000256" key="6">
    <source>
        <dbReference type="ARBA" id="ARBA00029321"/>
    </source>
</evidence>
<comment type="similarity">
    <text evidence="2 7 8">Belongs to the GPI family.</text>
</comment>
<feature type="active site" evidence="7">
    <location>
        <position position="383"/>
    </location>
</feature>
<organism evidence="9 10">
    <name type="scientific">Oceanospirillum linum</name>
    <dbReference type="NCBI Taxonomy" id="966"/>
    <lineage>
        <taxon>Bacteria</taxon>
        <taxon>Pseudomonadati</taxon>
        <taxon>Pseudomonadota</taxon>
        <taxon>Gammaproteobacteria</taxon>
        <taxon>Oceanospirillales</taxon>
        <taxon>Oceanospirillaceae</taxon>
        <taxon>Oceanospirillum</taxon>
    </lineage>
</organism>
<feature type="active site" description="Proton donor" evidence="7">
    <location>
        <position position="352"/>
    </location>
</feature>
<dbReference type="GO" id="GO:0051156">
    <property type="term" value="P:glucose 6-phosphate metabolic process"/>
    <property type="evidence" value="ECO:0007669"/>
    <property type="project" value="TreeGrafter"/>
</dbReference>
<dbReference type="NCBIfam" id="NF001211">
    <property type="entry name" value="PRK00179.1"/>
    <property type="match status" value="1"/>
</dbReference>
<reference evidence="9" key="1">
    <citation type="submission" date="2017-02" db="EMBL/GenBank/DDBJ databases">
        <title>Draft Genome Sequence of the Salt Water Bacterium Oceanospirillum linum ATCC 11336.</title>
        <authorList>
            <person name="Trachtenberg A.M."/>
            <person name="Carney J.G."/>
            <person name="Linnane J.D."/>
            <person name="Rheaume B.A."/>
            <person name="Pitts N.L."/>
            <person name="Mykles D.L."/>
            <person name="Maclea K.S."/>
        </authorList>
    </citation>
    <scope>NUCLEOTIDE SEQUENCE [LARGE SCALE GENOMIC DNA]</scope>
    <source>
        <strain evidence="9">ATCC 11336</strain>
    </source>
</reference>
<dbReference type="InterPro" id="IPR023096">
    <property type="entry name" value="G6P_Isomerase_C"/>
</dbReference>
<sequence>MTTPLLTGHPAFKFLAGLASGMPTLTDLFQQNPKRAEQMHIAAPALTLDFSKQRVDAYVLSGLEQLFIQLKLPSAIDGLFAGAEVNRSEGRAALHTRLRLPDESLDRDFPEVSQQLRQMEDLVCKIHAGVWRGFSGKRITDVVNLGVGGSDLGPLMVTQALKEYALPEARDLRVHFASTIDGSQLFDLLEHLNPETTLFLIASKSFTTIDTLSNADTARAWLERVCPDPSLMLRCHFIGISASVDKMEQWGIPSDNQLLFWPWVGGRFSLWSTVGCAIALDLGMPVFRELLAGAHEMDEHFRTAPPLENVPVMMALLGIWNVNVLDIRAHAILPYDGRLKYFPPYLEQLEMESNGKSVTQDGVPIDYATCPVLWGEVGANAQHAFYQLLHQGTQPVASDFILAANRYDTAAEDVSRSINRKHREALVAQHELNIANCLAQSRVLALGNDAVDLTDNPFRFYPGNQPSSTLLLERLDAFSLGALVACYEHKVFTQAGIWGVNPFDQWGVELGKQVALQLQPLLNQPTGDDSVVLDSSTRFLADKIAGFRRESQENK</sequence>
<name>A0A1T1H7W0_OCELI</name>
<dbReference type="GO" id="GO:0006094">
    <property type="term" value="P:gluconeogenesis"/>
    <property type="evidence" value="ECO:0007669"/>
    <property type="project" value="UniProtKB-UniRule"/>
</dbReference>
<evidence type="ECO:0000256" key="4">
    <source>
        <dbReference type="ARBA" id="ARBA00023152"/>
    </source>
</evidence>
<dbReference type="GO" id="GO:0004347">
    <property type="term" value="F:glucose-6-phosphate isomerase activity"/>
    <property type="evidence" value="ECO:0007669"/>
    <property type="project" value="UniProtKB-UniRule"/>
</dbReference>
<dbReference type="GO" id="GO:0097367">
    <property type="term" value="F:carbohydrate derivative binding"/>
    <property type="evidence" value="ECO:0007669"/>
    <property type="project" value="InterPro"/>
</dbReference>
<dbReference type="InterPro" id="IPR035482">
    <property type="entry name" value="SIS_PGI_2"/>
</dbReference>
<comment type="pathway">
    <text evidence="7">Carbohydrate biosynthesis; gluconeogenesis.</text>
</comment>
<keyword evidence="7" id="KW-0963">Cytoplasm</keyword>
<comment type="catalytic activity">
    <reaction evidence="6 7 8">
        <text>alpha-D-glucose 6-phosphate = beta-D-fructose 6-phosphate</text>
        <dbReference type="Rhea" id="RHEA:11816"/>
        <dbReference type="ChEBI" id="CHEBI:57634"/>
        <dbReference type="ChEBI" id="CHEBI:58225"/>
        <dbReference type="EC" id="5.3.1.9"/>
    </reaction>
</comment>
<dbReference type="PANTHER" id="PTHR11469:SF1">
    <property type="entry name" value="GLUCOSE-6-PHOSPHATE ISOMERASE"/>
    <property type="match status" value="1"/>
</dbReference>
<keyword evidence="10" id="KW-1185">Reference proteome</keyword>
<dbReference type="SUPFAM" id="SSF53697">
    <property type="entry name" value="SIS domain"/>
    <property type="match status" value="1"/>
</dbReference>
<evidence type="ECO:0000256" key="8">
    <source>
        <dbReference type="RuleBase" id="RU000612"/>
    </source>
</evidence>
<comment type="subcellular location">
    <subcellularLocation>
        <location evidence="7">Cytoplasm</location>
    </subcellularLocation>
</comment>
<keyword evidence="3 7" id="KW-0312">Gluconeogenesis</keyword>
<dbReference type="AlphaFoldDB" id="A0A1T1H7W0"/>